<organism evidence="1 2">
    <name type="scientific">Elysia marginata</name>
    <dbReference type="NCBI Taxonomy" id="1093978"/>
    <lineage>
        <taxon>Eukaryota</taxon>
        <taxon>Metazoa</taxon>
        <taxon>Spiralia</taxon>
        <taxon>Lophotrochozoa</taxon>
        <taxon>Mollusca</taxon>
        <taxon>Gastropoda</taxon>
        <taxon>Heterobranchia</taxon>
        <taxon>Euthyneura</taxon>
        <taxon>Panpulmonata</taxon>
        <taxon>Sacoglossa</taxon>
        <taxon>Placobranchoidea</taxon>
        <taxon>Plakobranchidae</taxon>
        <taxon>Elysia</taxon>
    </lineage>
</organism>
<reference evidence="1 2" key="1">
    <citation type="journal article" date="2021" name="Elife">
        <title>Chloroplast acquisition without the gene transfer in kleptoplastic sea slugs, Plakobranchus ocellatus.</title>
        <authorList>
            <person name="Maeda T."/>
            <person name="Takahashi S."/>
            <person name="Yoshida T."/>
            <person name="Shimamura S."/>
            <person name="Takaki Y."/>
            <person name="Nagai Y."/>
            <person name="Toyoda A."/>
            <person name="Suzuki Y."/>
            <person name="Arimoto A."/>
            <person name="Ishii H."/>
            <person name="Satoh N."/>
            <person name="Nishiyama T."/>
            <person name="Hasebe M."/>
            <person name="Maruyama T."/>
            <person name="Minagawa J."/>
            <person name="Obokata J."/>
            <person name="Shigenobu S."/>
        </authorList>
    </citation>
    <scope>NUCLEOTIDE SEQUENCE [LARGE SCALE GENOMIC DNA]</scope>
</reference>
<name>A0AAV4GPM1_9GAST</name>
<dbReference type="AlphaFoldDB" id="A0AAV4GPM1"/>
<protein>
    <submittedName>
        <fullName evidence="1">Uncharacterized protein</fullName>
    </submittedName>
</protein>
<dbReference type="EMBL" id="BMAT01008528">
    <property type="protein sequence ID" value="GFR87130.1"/>
    <property type="molecule type" value="Genomic_DNA"/>
</dbReference>
<keyword evidence="2" id="KW-1185">Reference proteome</keyword>
<evidence type="ECO:0000313" key="2">
    <source>
        <dbReference type="Proteomes" id="UP000762676"/>
    </source>
</evidence>
<gene>
    <name evidence="1" type="ORF">ElyMa_004216000</name>
</gene>
<proteinExistence type="predicted"/>
<dbReference type="Proteomes" id="UP000762676">
    <property type="component" value="Unassembled WGS sequence"/>
</dbReference>
<comment type="caution">
    <text evidence="1">The sequence shown here is derived from an EMBL/GenBank/DDBJ whole genome shotgun (WGS) entry which is preliminary data.</text>
</comment>
<evidence type="ECO:0000313" key="1">
    <source>
        <dbReference type="EMBL" id="GFR87130.1"/>
    </source>
</evidence>
<accession>A0AAV4GPM1</accession>
<sequence length="154" mass="18056">MLNESIHIAKHTARYLRQYISHNHLQNRYLQRECMSSPLLGMPNDASRYVTWQDNLSADFHRLALLIVYVFEAKLDAMDYSDRLQNLLTQLKDAACSMENTAILSHRPLYYTARPSSVPEVYRGIRDQARRDRRNCVLARRVHEVLENMAPTYS</sequence>